<evidence type="ECO:0000256" key="4">
    <source>
        <dbReference type="PROSITE-ProRule" id="PRU00409"/>
    </source>
</evidence>
<dbReference type="GO" id="GO:0046872">
    <property type="term" value="F:metal ion binding"/>
    <property type="evidence" value="ECO:0007669"/>
    <property type="project" value="InterPro"/>
</dbReference>
<evidence type="ECO:0000256" key="1">
    <source>
        <dbReference type="ARBA" id="ARBA00022598"/>
    </source>
</evidence>
<dbReference type="InterPro" id="IPR051538">
    <property type="entry name" value="Acyl-CoA_Synth/Transferase"/>
</dbReference>
<proteinExistence type="predicted"/>
<evidence type="ECO:0000259" key="5">
    <source>
        <dbReference type="PROSITE" id="PS50975"/>
    </source>
</evidence>
<dbReference type="STRING" id="177437.HRM2_02900"/>
<dbReference type="InterPro" id="IPR036291">
    <property type="entry name" value="NAD(P)-bd_dom_sf"/>
</dbReference>
<dbReference type="Gene3D" id="3.30.1490.20">
    <property type="entry name" value="ATP-grasp fold, A domain"/>
    <property type="match status" value="1"/>
</dbReference>
<dbReference type="SMART" id="SM00881">
    <property type="entry name" value="CoA_binding"/>
    <property type="match status" value="1"/>
</dbReference>
<keyword evidence="3 4" id="KW-0067">ATP-binding</keyword>
<dbReference type="EMBL" id="CP001087">
    <property type="protein sequence ID" value="ACN13412.1"/>
    <property type="molecule type" value="Genomic_DNA"/>
</dbReference>
<evidence type="ECO:0000256" key="2">
    <source>
        <dbReference type="ARBA" id="ARBA00022741"/>
    </source>
</evidence>
<dbReference type="eggNOG" id="COG0045">
    <property type="taxonomic scope" value="Bacteria"/>
</dbReference>
<keyword evidence="2 4" id="KW-0547">Nucleotide-binding</keyword>
<dbReference type="Gene3D" id="3.30.470.20">
    <property type="entry name" value="ATP-grasp fold, B domain"/>
    <property type="match status" value="1"/>
</dbReference>
<dbReference type="InterPro" id="IPR043938">
    <property type="entry name" value="Ligase_CoA_dom"/>
</dbReference>
<protein>
    <recommendedName>
        <fullName evidence="5">ATP-grasp domain-containing protein</fullName>
    </recommendedName>
</protein>
<dbReference type="SUPFAM" id="SSF56059">
    <property type="entry name" value="Glutathione synthetase ATP-binding domain-like"/>
    <property type="match status" value="1"/>
</dbReference>
<dbReference type="InterPro" id="IPR032875">
    <property type="entry name" value="Succ_CoA_lig_flav_dom"/>
</dbReference>
<dbReference type="Pfam" id="PF13380">
    <property type="entry name" value="CoA_binding_2"/>
    <property type="match status" value="1"/>
</dbReference>
<dbReference type="InterPro" id="IPR003781">
    <property type="entry name" value="CoA-bd"/>
</dbReference>
<dbReference type="InterPro" id="IPR011761">
    <property type="entry name" value="ATP-grasp"/>
</dbReference>
<dbReference type="OrthoDB" id="9791027at2"/>
<gene>
    <name evidence="6" type="ordered locus">HRM2_02900</name>
</gene>
<dbReference type="Gene3D" id="3.40.50.720">
    <property type="entry name" value="NAD(P)-binding Rossmann-like Domain"/>
    <property type="match status" value="1"/>
</dbReference>
<keyword evidence="1" id="KW-0436">Ligase</keyword>
<dbReference type="Gene3D" id="3.40.50.261">
    <property type="entry name" value="Succinyl-CoA synthetase domains"/>
    <property type="match status" value="2"/>
</dbReference>
<evidence type="ECO:0000313" key="7">
    <source>
        <dbReference type="Proteomes" id="UP000000442"/>
    </source>
</evidence>
<dbReference type="PROSITE" id="PS50975">
    <property type="entry name" value="ATP_GRASP"/>
    <property type="match status" value="1"/>
</dbReference>
<dbReference type="Pfam" id="PF19045">
    <property type="entry name" value="Ligase_CoA_2"/>
    <property type="match status" value="1"/>
</dbReference>
<dbReference type="HOGENOM" id="CLU_007415_2_2_7"/>
<dbReference type="KEGG" id="dat:HRM2_02900"/>
<evidence type="ECO:0000256" key="3">
    <source>
        <dbReference type="ARBA" id="ARBA00022840"/>
    </source>
</evidence>
<dbReference type="Proteomes" id="UP000000442">
    <property type="component" value="Chromosome"/>
</dbReference>
<dbReference type="AlphaFoldDB" id="C0QFL6"/>
<organism evidence="6 7">
    <name type="scientific">Desulforapulum autotrophicum (strain ATCC 43914 / DSM 3382 / VKM B-1955 / HRM2)</name>
    <name type="common">Desulfobacterium autotrophicum</name>
    <dbReference type="NCBI Taxonomy" id="177437"/>
    <lineage>
        <taxon>Bacteria</taxon>
        <taxon>Pseudomonadati</taxon>
        <taxon>Thermodesulfobacteriota</taxon>
        <taxon>Desulfobacteria</taxon>
        <taxon>Desulfobacterales</taxon>
        <taxon>Desulfobacteraceae</taxon>
        <taxon>Desulforapulum</taxon>
    </lineage>
</organism>
<dbReference type="PANTHER" id="PTHR43334">
    <property type="entry name" value="ACETATE--COA LIGASE [ADP-FORMING]"/>
    <property type="match status" value="1"/>
</dbReference>
<dbReference type="eggNOG" id="COG1042">
    <property type="taxonomic scope" value="Bacteria"/>
</dbReference>
<dbReference type="Pfam" id="PF13607">
    <property type="entry name" value="Succ_CoA_lig"/>
    <property type="match status" value="1"/>
</dbReference>
<dbReference type="SUPFAM" id="SSF52210">
    <property type="entry name" value="Succinyl-CoA synthetase domains"/>
    <property type="match status" value="2"/>
</dbReference>
<keyword evidence="7" id="KW-1185">Reference proteome</keyword>
<dbReference type="Pfam" id="PF13549">
    <property type="entry name" value="ATP-grasp_5"/>
    <property type="match status" value="1"/>
</dbReference>
<reference evidence="6 7" key="1">
    <citation type="journal article" date="2009" name="Environ. Microbiol.">
        <title>Genome sequence of Desulfobacterium autotrophicum HRM2, a marine sulfate reducer oxidizing organic carbon completely to carbon dioxide.</title>
        <authorList>
            <person name="Strittmatter A.W."/>
            <person name="Liesegang H."/>
            <person name="Rabus R."/>
            <person name="Decker I."/>
            <person name="Amann J."/>
            <person name="Andres S."/>
            <person name="Henne A."/>
            <person name="Fricke W.F."/>
            <person name="Martinez-Arias R."/>
            <person name="Bartels D."/>
            <person name="Goesmann A."/>
            <person name="Krause L."/>
            <person name="Puehler A."/>
            <person name="Klenk H.P."/>
            <person name="Richter M."/>
            <person name="Schuler M."/>
            <person name="Gloeckner F.O."/>
            <person name="Meyerdierks A."/>
            <person name="Gottschalk G."/>
            <person name="Amann R."/>
        </authorList>
    </citation>
    <scope>NUCLEOTIDE SEQUENCE [LARGE SCALE GENOMIC DNA]</scope>
    <source>
        <strain evidence="7">ATCC 43914 / DSM 3382 / HRM2</strain>
    </source>
</reference>
<dbReference type="SUPFAM" id="SSF51735">
    <property type="entry name" value="NAD(P)-binding Rossmann-fold domains"/>
    <property type="match status" value="1"/>
</dbReference>
<accession>C0QFL6</accession>
<dbReference type="InterPro" id="IPR016102">
    <property type="entry name" value="Succinyl-CoA_synth-like"/>
</dbReference>
<dbReference type="GO" id="GO:0043758">
    <property type="term" value="F:acetate-CoA ligase (ADP-forming) activity"/>
    <property type="evidence" value="ECO:0007669"/>
    <property type="project" value="InterPro"/>
</dbReference>
<evidence type="ECO:0000313" key="6">
    <source>
        <dbReference type="EMBL" id="ACN13412.1"/>
    </source>
</evidence>
<dbReference type="PANTHER" id="PTHR43334:SF1">
    <property type="entry name" value="3-HYDROXYPROPIONATE--COA LIGASE [ADP-FORMING]"/>
    <property type="match status" value="1"/>
</dbReference>
<name>C0QFL6_DESAH</name>
<feature type="domain" description="ATP-grasp" evidence="5">
    <location>
        <begin position="28"/>
        <end position="242"/>
    </location>
</feature>
<sequence>MKEVVQANRMIDAALASGRNALLEDDAKKLIAGFGIPVVDEHRVSSADEAVRAAYDLGFPVVLKAMGATLTHKTEKGLVRVGLAGEADVREAAATLTALAGDALEFLLVEPQIMGKREFVAGIFRDPQFGPVVMFGLGGVFTEALDDVVFRLSPLNPFDMDQMLESIASKQLLGKFRGDAPADRTALLSVLKGLSDIAERLPLVREIDINPLIVTPEGGIVAVDALVVVGETLKTSYPRPKVDPRALGAVFYPDSVAFVGASSTLGKWGHMLLTNTLGGNFQGSIHLVNPRGGTITGRRVYRSVAEIEGEVDLAVVTIPASQVMGLIPQFRQKGIKSMLLITSGFGETGPKGLALERELVKEASRAGIIVLGPNTMGICNPHRGFFCSGAHVHPMPGSTALVCQSGNMGTQLLAFATQQDIGIRAFSGSGNEAMVTIEDYMEAFEIDALTSTVVLYLESVKDGRRFFESATRVSTKKPVVVLNGGRTRAGGKAASSHTGAMASDAKVMRAALKQAGVIQVEQPMELLDLSAVFSSLPLPKGNRVAIMTLGGGWGVVTADLCMDNGLVVPDLSSEIIQRLDTLLPDYWSRANPVDLVGENDPNIPSVAIEELLKWDGCDAVIHLGIHGKRIFVEKMVDSISQVDPDYSRQSLEVIRDALIQAETDYINHVIQLTQTYGKPIFGVSLLTDEKSRTLYRVDGCKYQGVFFPSPERAVKAMAGMYQYADWLSAH</sequence>
<dbReference type="GO" id="GO:0005524">
    <property type="term" value="F:ATP binding"/>
    <property type="evidence" value="ECO:0007669"/>
    <property type="project" value="UniProtKB-UniRule"/>
</dbReference>
<dbReference type="InterPro" id="IPR013815">
    <property type="entry name" value="ATP_grasp_subdomain_1"/>
</dbReference>
<dbReference type="RefSeq" id="WP_012662661.1">
    <property type="nucleotide sequence ID" value="NC_012108.1"/>
</dbReference>